<dbReference type="GO" id="GO:0006457">
    <property type="term" value="P:protein folding"/>
    <property type="evidence" value="ECO:0007669"/>
    <property type="project" value="TreeGrafter"/>
</dbReference>
<name>A0A485PAT1_LYNPA</name>
<feature type="domain" description="PPIase cyclophilin-type" evidence="1">
    <location>
        <begin position="7"/>
        <end position="100"/>
    </location>
</feature>
<dbReference type="AlphaFoldDB" id="A0A485PAT1"/>
<dbReference type="GO" id="GO:0016018">
    <property type="term" value="F:cyclosporin A binding"/>
    <property type="evidence" value="ECO:0007669"/>
    <property type="project" value="TreeGrafter"/>
</dbReference>
<dbReference type="PANTHER" id="PTHR11071">
    <property type="entry name" value="PEPTIDYL-PROLYL CIS-TRANS ISOMERASE"/>
    <property type="match status" value="1"/>
</dbReference>
<reference evidence="2 3" key="1">
    <citation type="submission" date="2019-01" db="EMBL/GenBank/DDBJ databases">
        <authorList>
            <person name="Alioto T."/>
            <person name="Alioto T."/>
        </authorList>
    </citation>
    <scope>NUCLEOTIDE SEQUENCE [LARGE SCALE GENOMIC DNA]</scope>
</reference>
<proteinExistence type="predicted"/>
<sequence length="100" mass="11009">MVTSTMFFNISVDSEPLGLVSFQLFADKVPKIIPAFTGLFTIMCQSDFTCHNGTGGKSIYEEKFDKNFILKQMDPGILSIANVGPKTNGSQFFICTAKIK</sequence>
<dbReference type="Pfam" id="PF00160">
    <property type="entry name" value="Pro_isomerase"/>
    <property type="match status" value="1"/>
</dbReference>
<accession>A0A485PAT1</accession>
<dbReference type="EMBL" id="CAAGRJ010034399">
    <property type="protein sequence ID" value="VFV43711.1"/>
    <property type="molecule type" value="Genomic_DNA"/>
</dbReference>
<dbReference type="Gene3D" id="2.40.100.10">
    <property type="entry name" value="Cyclophilin-like"/>
    <property type="match status" value="1"/>
</dbReference>
<dbReference type="PANTHER" id="PTHR11071:SF490">
    <property type="entry name" value="PEPTIDYL-PROLYL CIS-TRANS ISOMERASE A"/>
    <property type="match status" value="1"/>
</dbReference>
<dbReference type="InterPro" id="IPR002130">
    <property type="entry name" value="Cyclophilin-type_PPIase_dom"/>
</dbReference>
<protein>
    <submittedName>
        <fullName evidence="2">Peptidyl-prolyl cis-trans isomerase</fullName>
    </submittedName>
</protein>
<evidence type="ECO:0000259" key="1">
    <source>
        <dbReference type="PROSITE" id="PS50072"/>
    </source>
</evidence>
<dbReference type="PROSITE" id="PS50072">
    <property type="entry name" value="CSA_PPIASE_2"/>
    <property type="match status" value="1"/>
</dbReference>
<keyword evidence="2" id="KW-0413">Isomerase</keyword>
<evidence type="ECO:0000313" key="3">
    <source>
        <dbReference type="Proteomes" id="UP000386466"/>
    </source>
</evidence>
<evidence type="ECO:0000313" key="2">
    <source>
        <dbReference type="EMBL" id="VFV43711.1"/>
    </source>
</evidence>
<organism evidence="2 3">
    <name type="scientific">Lynx pardinus</name>
    <name type="common">Iberian lynx</name>
    <name type="synonym">Felis pardina</name>
    <dbReference type="NCBI Taxonomy" id="191816"/>
    <lineage>
        <taxon>Eukaryota</taxon>
        <taxon>Metazoa</taxon>
        <taxon>Chordata</taxon>
        <taxon>Craniata</taxon>
        <taxon>Vertebrata</taxon>
        <taxon>Euteleostomi</taxon>
        <taxon>Mammalia</taxon>
        <taxon>Eutheria</taxon>
        <taxon>Laurasiatheria</taxon>
        <taxon>Carnivora</taxon>
        <taxon>Feliformia</taxon>
        <taxon>Felidae</taxon>
        <taxon>Felinae</taxon>
        <taxon>Lynx</taxon>
    </lineage>
</organism>
<gene>
    <name evidence="2" type="ORF">LYPA_23C022764</name>
</gene>
<dbReference type="GO" id="GO:0005737">
    <property type="term" value="C:cytoplasm"/>
    <property type="evidence" value="ECO:0007669"/>
    <property type="project" value="TreeGrafter"/>
</dbReference>
<dbReference type="InterPro" id="IPR029000">
    <property type="entry name" value="Cyclophilin-like_dom_sf"/>
</dbReference>
<dbReference type="SUPFAM" id="SSF50891">
    <property type="entry name" value="Cyclophilin-like"/>
    <property type="match status" value="1"/>
</dbReference>
<dbReference type="GO" id="GO:0003755">
    <property type="term" value="F:peptidyl-prolyl cis-trans isomerase activity"/>
    <property type="evidence" value="ECO:0007669"/>
    <property type="project" value="InterPro"/>
</dbReference>
<keyword evidence="3" id="KW-1185">Reference proteome</keyword>
<dbReference type="Proteomes" id="UP000386466">
    <property type="component" value="Unassembled WGS sequence"/>
</dbReference>